<dbReference type="AlphaFoldDB" id="A0A7I9ZID6"/>
<comment type="caution">
    <text evidence="5">The sequence shown here is derived from an EMBL/GenBank/DDBJ whole genome shotgun (WGS) entry which is preliminary data.</text>
</comment>
<keyword evidence="6" id="KW-1185">Reference proteome</keyword>
<dbReference type="PROSITE" id="PS50043">
    <property type="entry name" value="HTH_LUXR_2"/>
    <property type="match status" value="1"/>
</dbReference>
<feature type="domain" description="HTH luxR-type" evidence="4">
    <location>
        <begin position="64"/>
        <end position="129"/>
    </location>
</feature>
<dbReference type="PRINTS" id="PR00038">
    <property type="entry name" value="HTHLUXR"/>
</dbReference>
<accession>A0A7I9ZID6</accession>
<reference evidence="5 6" key="1">
    <citation type="journal article" date="2019" name="Emerg. Microbes Infect.">
        <title>Comprehensive subspecies identification of 175 nontuberculous mycobacteria species based on 7547 genomic profiles.</title>
        <authorList>
            <person name="Matsumoto Y."/>
            <person name="Kinjo T."/>
            <person name="Motooka D."/>
            <person name="Nabeya D."/>
            <person name="Jung N."/>
            <person name="Uechi K."/>
            <person name="Horii T."/>
            <person name="Iida T."/>
            <person name="Fujita J."/>
            <person name="Nakamura S."/>
        </authorList>
    </citation>
    <scope>NUCLEOTIDE SEQUENCE [LARGE SCALE GENOMIC DNA]</scope>
    <source>
        <strain evidence="5 6">JCM 30996</strain>
    </source>
</reference>
<evidence type="ECO:0000256" key="1">
    <source>
        <dbReference type="ARBA" id="ARBA00023015"/>
    </source>
</evidence>
<keyword evidence="1" id="KW-0805">Transcription regulation</keyword>
<dbReference type="PROSITE" id="PS00622">
    <property type="entry name" value="HTH_LUXR_1"/>
    <property type="match status" value="1"/>
</dbReference>
<dbReference type="PANTHER" id="PTHR44688">
    <property type="entry name" value="DNA-BINDING TRANSCRIPTIONAL ACTIVATOR DEVR_DOSR"/>
    <property type="match status" value="1"/>
</dbReference>
<evidence type="ECO:0000313" key="6">
    <source>
        <dbReference type="Proteomes" id="UP000465304"/>
    </source>
</evidence>
<dbReference type="PANTHER" id="PTHR44688:SF16">
    <property type="entry name" value="DNA-BINDING TRANSCRIPTIONAL ACTIVATOR DEVR_DOSR"/>
    <property type="match status" value="1"/>
</dbReference>
<name>A0A7I9ZID6_9MYCO</name>
<organism evidence="5 6">
    <name type="scientific">Mycolicibacterium hippocampi</name>
    <dbReference type="NCBI Taxonomy" id="659824"/>
    <lineage>
        <taxon>Bacteria</taxon>
        <taxon>Bacillati</taxon>
        <taxon>Actinomycetota</taxon>
        <taxon>Actinomycetes</taxon>
        <taxon>Mycobacteriales</taxon>
        <taxon>Mycobacteriaceae</taxon>
        <taxon>Mycolicibacterium</taxon>
    </lineage>
</organism>
<dbReference type="InterPro" id="IPR000792">
    <property type="entry name" value="Tscrpt_reg_LuxR_C"/>
</dbReference>
<dbReference type="EMBL" id="BLLB01000002">
    <property type="protein sequence ID" value="GFH00802.1"/>
    <property type="molecule type" value="Genomic_DNA"/>
</dbReference>
<keyword evidence="3" id="KW-0804">Transcription</keyword>
<evidence type="ECO:0000256" key="2">
    <source>
        <dbReference type="ARBA" id="ARBA00023125"/>
    </source>
</evidence>
<sequence>MHAIVISELPPGVMNGPPQRNPILDDEGRAGLWRQINDVVWKASKTIVLRRSWDRSTSPEGSDVPVYVEPLTERERQVLSMACEGASARVIGAQLYISERTVESHVARIYRKLGIRSRFELMRRAAEFGL</sequence>
<keyword evidence="2" id="KW-0238">DNA-binding</keyword>
<dbReference type="Pfam" id="PF00196">
    <property type="entry name" value="GerE"/>
    <property type="match status" value="1"/>
</dbReference>
<evidence type="ECO:0000313" key="5">
    <source>
        <dbReference type="EMBL" id="GFH00802.1"/>
    </source>
</evidence>
<dbReference type="SMART" id="SM00421">
    <property type="entry name" value="HTH_LUXR"/>
    <property type="match status" value="1"/>
</dbReference>
<dbReference type="Gene3D" id="1.10.10.10">
    <property type="entry name" value="Winged helix-like DNA-binding domain superfamily/Winged helix DNA-binding domain"/>
    <property type="match status" value="1"/>
</dbReference>
<dbReference type="RefSeq" id="WP_237166436.1">
    <property type="nucleotide sequence ID" value="NZ_BLLB01000002.1"/>
</dbReference>
<dbReference type="InterPro" id="IPR016032">
    <property type="entry name" value="Sig_transdc_resp-reg_C-effctor"/>
</dbReference>
<gene>
    <name evidence="5" type="ORF">MHIP_12850</name>
</gene>
<dbReference type="GO" id="GO:0003677">
    <property type="term" value="F:DNA binding"/>
    <property type="evidence" value="ECO:0007669"/>
    <property type="project" value="UniProtKB-KW"/>
</dbReference>
<proteinExistence type="predicted"/>
<evidence type="ECO:0000256" key="3">
    <source>
        <dbReference type="ARBA" id="ARBA00023163"/>
    </source>
</evidence>
<dbReference type="GO" id="GO:0006355">
    <property type="term" value="P:regulation of DNA-templated transcription"/>
    <property type="evidence" value="ECO:0007669"/>
    <property type="project" value="InterPro"/>
</dbReference>
<dbReference type="Proteomes" id="UP000465304">
    <property type="component" value="Unassembled WGS sequence"/>
</dbReference>
<protein>
    <recommendedName>
        <fullName evidence="4">HTH luxR-type domain-containing protein</fullName>
    </recommendedName>
</protein>
<dbReference type="SUPFAM" id="SSF46894">
    <property type="entry name" value="C-terminal effector domain of the bipartite response regulators"/>
    <property type="match status" value="1"/>
</dbReference>
<dbReference type="InterPro" id="IPR036388">
    <property type="entry name" value="WH-like_DNA-bd_sf"/>
</dbReference>
<dbReference type="CDD" id="cd06170">
    <property type="entry name" value="LuxR_C_like"/>
    <property type="match status" value="1"/>
</dbReference>
<evidence type="ECO:0000259" key="4">
    <source>
        <dbReference type="PROSITE" id="PS50043"/>
    </source>
</evidence>